<dbReference type="PANTHER" id="PTHR12110">
    <property type="entry name" value="HYDROXYPYRUVATE ISOMERASE"/>
    <property type="match status" value="1"/>
</dbReference>
<proteinExistence type="predicted"/>
<name>A0A644TWR6_9ZZZZ</name>
<keyword evidence="2" id="KW-0378">Hydrolase</keyword>
<dbReference type="SUPFAM" id="SSF51658">
    <property type="entry name" value="Xylose isomerase-like"/>
    <property type="match status" value="1"/>
</dbReference>
<dbReference type="InterPro" id="IPR036237">
    <property type="entry name" value="Xyl_isomerase-like_sf"/>
</dbReference>
<gene>
    <name evidence="2" type="primary">nfo_4</name>
    <name evidence="2" type="ORF">SDC9_17125</name>
</gene>
<dbReference type="PANTHER" id="PTHR12110:SF21">
    <property type="entry name" value="XYLOSE ISOMERASE-LIKE TIM BARREL DOMAIN-CONTAINING PROTEIN"/>
    <property type="match status" value="1"/>
</dbReference>
<organism evidence="2">
    <name type="scientific">bioreactor metagenome</name>
    <dbReference type="NCBI Taxonomy" id="1076179"/>
    <lineage>
        <taxon>unclassified sequences</taxon>
        <taxon>metagenomes</taxon>
        <taxon>ecological metagenomes</taxon>
    </lineage>
</organism>
<reference evidence="2" key="1">
    <citation type="submission" date="2019-08" db="EMBL/GenBank/DDBJ databases">
        <authorList>
            <person name="Kucharzyk K."/>
            <person name="Murdoch R.W."/>
            <person name="Higgins S."/>
            <person name="Loffler F."/>
        </authorList>
    </citation>
    <scope>NUCLEOTIDE SEQUENCE</scope>
</reference>
<feature type="domain" description="Xylose isomerase-like TIM barrel" evidence="1">
    <location>
        <begin position="75"/>
        <end position="242"/>
    </location>
</feature>
<evidence type="ECO:0000259" key="1">
    <source>
        <dbReference type="Pfam" id="PF01261"/>
    </source>
</evidence>
<dbReference type="AlphaFoldDB" id="A0A644TWR6"/>
<dbReference type="GO" id="GO:0008833">
    <property type="term" value="F:deoxyribonuclease IV (phage-T4-induced) activity"/>
    <property type="evidence" value="ECO:0007669"/>
    <property type="project" value="UniProtKB-EC"/>
</dbReference>
<dbReference type="Pfam" id="PF01261">
    <property type="entry name" value="AP_endonuc_2"/>
    <property type="match status" value="1"/>
</dbReference>
<dbReference type="EC" id="3.1.21.2" evidence="2"/>
<dbReference type="InterPro" id="IPR050312">
    <property type="entry name" value="IolE/XylAMocC-like"/>
</dbReference>
<dbReference type="EMBL" id="VSSQ01000058">
    <property type="protein sequence ID" value="MPL71350.1"/>
    <property type="molecule type" value="Genomic_DNA"/>
</dbReference>
<evidence type="ECO:0000313" key="2">
    <source>
        <dbReference type="EMBL" id="MPL71350.1"/>
    </source>
</evidence>
<protein>
    <submittedName>
        <fullName evidence="2">Endonuclease 4</fullName>
        <ecNumber evidence="2">3.1.21.2</ecNumber>
    </submittedName>
</protein>
<dbReference type="InterPro" id="IPR013022">
    <property type="entry name" value="Xyl_isomerase-like_TIM-brl"/>
</dbReference>
<keyword evidence="2" id="KW-0540">Nuclease</keyword>
<accession>A0A644TWR6</accession>
<dbReference type="Gene3D" id="3.20.20.150">
    <property type="entry name" value="Divalent-metal-dependent TIM barrel enzymes"/>
    <property type="match status" value="1"/>
</dbReference>
<keyword evidence="2" id="KW-0255">Endonuclease</keyword>
<sequence length="275" mass="31334">MKLGFSSLSLFMKSLEEMLDIATKDNFELLEILCEGPYWPRNLLKNDKGIFKNSNNNRSFSEYDKFLNNMDIEVFDSYDIELMLHSPTIDLNPASMNEGIRKETSIQTIEALDLAAKIGAKAITTHPGVVHRKEERIRNLAIDFSVETLKNCQKHAEEVGVILSVENMPYRENYLCNSPEEHKKIVEAVGSSATIDWGHANTYKNPEEYLKISNIAYFHLNDNNGEKDSHISLGKGSADFSKNFLNHVKKGIIELNDYGDVLKSKKYIFEKLNGF</sequence>
<comment type="caution">
    <text evidence="2">The sequence shown here is derived from an EMBL/GenBank/DDBJ whole genome shotgun (WGS) entry which is preliminary data.</text>
</comment>